<reference evidence="1 2" key="1">
    <citation type="submission" date="2008-12" db="EMBL/GenBank/DDBJ databases">
        <authorList>
            <person name="Fulton L."/>
            <person name="Clifton S."/>
            <person name="Fulton B."/>
            <person name="Xu J."/>
            <person name="Minx P."/>
            <person name="Pepin K.H."/>
            <person name="Johnson M."/>
            <person name="Bhonagiri V."/>
            <person name="Nash W.E."/>
            <person name="Mardis E.R."/>
            <person name="Wilson R.K."/>
        </authorList>
    </citation>
    <scope>NUCLEOTIDE SEQUENCE [LARGE SCALE GENOMIC DNA]</scope>
    <source>
        <strain evidence="1 2">DSM 12042</strain>
    </source>
</reference>
<dbReference type="AlphaFoldDB" id="B9Y2W6"/>
<dbReference type="HOGENOM" id="CLU_2633269_0_0_9"/>
<gene>
    <name evidence="1" type="ORF">HOLDEFILI_00141</name>
</gene>
<evidence type="ECO:0000313" key="2">
    <source>
        <dbReference type="Proteomes" id="UP000005950"/>
    </source>
</evidence>
<comment type="caution">
    <text evidence="1">The sequence shown here is derived from an EMBL/GenBank/DDBJ whole genome shotgun (WGS) entry which is preliminary data.</text>
</comment>
<name>B9Y2W6_9FIRM</name>
<accession>B9Y2W6</accession>
<protein>
    <submittedName>
        <fullName evidence="1">Uncharacterized protein</fullName>
    </submittedName>
</protein>
<dbReference type="Proteomes" id="UP000005950">
    <property type="component" value="Unassembled WGS sequence"/>
</dbReference>
<reference evidence="1 2" key="2">
    <citation type="submission" date="2009-02" db="EMBL/GenBank/DDBJ databases">
        <title>Draft genome sequence of Holdemania filiformis DSM 12042.</title>
        <authorList>
            <person name="Sudarsanam P."/>
            <person name="Ley R."/>
            <person name="Guruge J."/>
            <person name="Turnbaugh P.J."/>
            <person name="Mahowald M."/>
            <person name="Liep D."/>
            <person name="Gordon J."/>
        </authorList>
    </citation>
    <scope>NUCLEOTIDE SEQUENCE [LARGE SCALE GENOMIC DNA]</scope>
    <source>
        <strain evidence="1 2">DSM 12042</strain>
    </source>
</reference>
<dbReference type="STRING" id="545696.HOLDEFILI_00141"/>
<dbReference type="EMBL" id="ACCF01000006">
    <property type="protein sequence ID" value="EEF69691.1"/>
    <property type="molecule type" value="Genomic_DNA"/>
</dbReference>
<sequence length="77" mass="9048">MKLLLYLYNGKPGKAIELANKAWIKIKALTILSYFFRRPPTLRFHAFPVLPTENVRPFVLKTNASSFWFFIVFNLMP</sequence>
<evidence type="ECO:0000313" key="1">
    <source>
        <dbReference type="EMBL" id="EEF69691.1"/>
    </source>
</evidence>
<proteinExistence type="predicted"/>
<organism evidence="1 2">
    <name type="scientific">Holdemania filiformis DSM 12042</name>
    <dbReference type="NCBI Taxonomy" id="545696"/>
    <lineage>
        <taxon>Bacteria</taxon>
        <taxon>Bacillati</taxon>
        <taxon>Bacillota</taxon>
        <taxon>Erysipelotrichia</taxon>
        <taxon>Erysipelotrichales</taxon>
        <taxon>Erysipelotrichaceae</taxon>
        <taxon>Holdemania</taxon>
    </lineage>
</organism>